<keyword evidence="1" id="KW-1133">Transmembrane helix</keyword>
<dbReference type="OrthoDB" id="75754at2759"/>
<dbReference type="KEGG" id="cten:18245973"/>
<proteinExistence type="predicted"/>
<keyword evidence="1" id="KW-0812">Transmembrane</keyword>
<dbReference type="GeneID" id="18245973"/>
<accession>G3B7W9</accession>
<dbReference type="Proteomes" id="UP000000707">
    <property type="component" value="Unassembled WGS sequence"/>
</dbReference>
<dbReference type="eggNOG" id="ENOG502RQ37">
    <property type="taxonomic scope" value="Eukaryota"/>
</dbReference>
<organism evidence="3">
    <name type="scientific">Candida tenuis (strain ATCC 10573 / BCRC 21748 / CBS 615 / JCM 9827 / NBRC 10315 / NRRL Y-1498 / VKM Y-70)</name>
    <name type="common">Yeast</name>
    <name type="synonym">Yamadazyma tenuis</name>
    <dbReference type="NCBI Taxonomy" id="590646"/>
    <lineage>
        <taxon>Eukaryota</taxon>
        <taxon>Fungi</taxon>
        <taxon>Dikarya</taxon>
        <taxon>Ascomycota</taxon>
        <taxon>Saccharomycotina</taxon>
        <taxon>Pichiomycetes</taxon>
        <taxon>Debaryomycetaceae</taxon>
        <taxon>Yamadazyma</taxon>
    </lineage>
</organism>
<evidence type="ECO:0000313" key="3">
    <source>
        <dbReference type="Proteomes" id="UP000000707"/>
    </source>
</evidence>
<dbReference type="EMBL" id="GL996527">
    <property type="protein sequence ID" value="EGV61676.1"/>
    <property type="molecule type" value="Genomic_DNA"/>
</dbReference>
<dbReference type="STRING" id="590646.G3B7W9"/>
<name>G3B7W9_CANTC</name>
<evidence type="ECO:0000256" key="1">
    <source>
        <dbReference type="SAM" id="Phobius"/>
    </source>
</evidence>
<feature type="transmembrane region" description="Helical" evidence="1">
    <location>
        <begin position="38"/>
        <end position="57"/>
    </location>
</feature>
<dbReference type="HOGENOM" id="CLU_150139_0_0_1"/>
<sequence>MVTLSGFILSGGLGLVARRLQLSIIGRVPTGGYKQITGYAASGAIFMGSYYFFNGVVDNNRQLLNRRLDVLREQRAKQELFNEFTQAEDHRITADKRQGRFFSLFDKYGAKYK</sequence>
<protein>
    <submittedName>
        <fullName evidence="2">Uncharacterized protein</fullName>
    </submittedName>
</protein>
<keyword evidence="3" id="KW-1185">Reference proteome</keyword>
<evidence type="ECO:0000313" key="2">
    <source>
        <dbReference type="EMBL" id="EGV61676.1"/>
    </source>
</evidence>
<dbReference type="RefSeq" id="XP_006687846.1">
    <property type="nucleotide sequence ID" value="XM_006687783.1"/>
</dbReference>
<gene>
    <name evidence="2" type="ORF">CANTEDRAFT_107669</name>
</gene>
<dbReference type="AlphaFoldDB" id="G3B7W9"/>
<keyword evidence="1" id="KW-0472">Membrane</keyword>
<reference evidence="2 3" key="1">
    <citation type="journal article" date="2011" name="Proc. Natl. Acad. Sci. U.S.A.">
        <title>Comparative genomics of xylose-fermenting fungi for enhanced biofuel production.</title>
        <authorList>
            <person name="Wohlbach D.J."/>
            <person name="Kuo A."/>
            <person name="Sato T.K."/>
            <person name="Potts K.M."/>
            <person name="Salamov A.A."/>
            <person name="LaButti K.M."/>
            <person name="Sun H."/>
            <person name="Clum A."/>
            <person name="Pangilinan J.L."/>
            <person name="Lindquist E.A."/>
            <person name="Lucas S."/>
            <person name="Lapidus A."/>
            <person name="Jin M."/>
            <person name="Gunawan C."/>
            <person name="Balan V."/>
            <person name="Dale B.E."/>
            <person name="Jeffries T.W."/>
            <person name="Zinkel R."/>
            <person name="Barry K.W."/>
            <person name="Grigoriev I.V."/>
            <person name="Gasch A.P."/>
        </authorList>
    </citation>
    <scope>NUCLEOTIDE SEQUENCE [LARGE SCALE GENOMIC DNA]</scope>
    <source>
        <strain evidence="3">ATCC 10573 / BCRC 21748 / CBS 615 / JCM 9827 / NBRC 10315 / NRRL Y-1498 / VKM Y-70</strain>
    </source>
</reference>